<feature type="compositionally biased region" description="Basic and acidic residues" evidence="1">
    <location>
        <begin position="146"/>
        <end position="160"/>
    </location>
</feature>
<protein>
    <submittedName>
        <fullName evidence="2">Uncharacterized protein</fullName>
    </submittedName>
</protein>
<dbReference type="EMBL" id="AYCK01018197">
    <property type="status" value="NOT_ANNOTATED_CDS"/>
    <property type="molecule type" value="Genomic_DNA"/>
</dbReference>
<reference evidence="3" key="1">
    <citation type="submission" date="2013-10" db="EMBL/GenBank/DDBJ databases">
        <authorList>
            <person name="Schartl M."/>
            <person name="Warren W."/>
        </authorList>
    </citation>
    <scope>NUCLEOTIDE SEQUENCE [LARGE SCALE GENOMIC DNA]</scope>
    <source>
        <strain evidence="3">female</strain>
    </source>
</reference>
<proteinExistence type="predicted"/>
<feature type="region of interest" description="Disordered" evidence="1">
    <location>
        <begin position="1"/>
        <end position="173"/>
    </location>
</feature>
<evidence type="ECO:0000313" key="2">
    <source>
        <dbReference type="Ensembl" id="ENSPFOP00000025839.1"/>
    </source>
</evidence>
<feature type="compositionally biased region" description="Polar residues" evidence="1">
    <location>
        <begin position="161"/>
        <end position="173"/>
    </location>
</feature>
<dbReference type="Ensembl" id="ENSPFOT00000029517.1">
    <property type="protein sequence ID" value="ENSPFOP00000025839.1"/>
    <property type="gene ID" value="ENSPFOG00000024266.1"/>
</dbReference>
<dbReference type="AlphaFoldDB" id="A0A096M348"/>
<dbReference type="Proteomes" id="UP000028760">
    <property type="component" value="Unassembled WGS sequence"/>
</dbReference>
<feature type="compositionally biased region" description="Basic and acidic residues" evidence="1">
    <location>
        <begin position="128"/>
        <end position="137"/>
    </location>
</feature>
<evidence type="ECO:0000313" key="3">
    <source>
        <dbReference type="Proteomes" id="UP000028760"/>
    </source>
</evidence>
<organism evidence="2 3">
    <name type="scientific">Poecilia formosa</name>
    <name type="common">Amazon molly</name>
    <name type="synonym">Limia formosa</name>
    <dbReference type="NCBI Taxonomy" id="48698"/>
    <lineage>
        <taxon>Eukaryota</taxon>
        <taxon>Metazoa</taxon>
        <taxon>Chordata</taxon>
        <taxon>Craniata</taxon>
        <taxon>Vertebrata</taxon>
        <taxon>Euteleostomi</taxon>
        <taxon>Actinopterygii</taxon>
        <taxon>Neopterygii</taxon>
        <taxon>Teleostei</taxon>
        <taxon>Neoteleostei</taxon>
        <taxon>Acanthomorphata</taxon>
        <taxon>Ovalentaria</taxon>
        <taxon>Atherinomorphae</taxon>
        <taxon>Cyprinodontiformes</taxon>
        <taxon>Poeciliidae</taxon>
        <taxon>Poeciliinae</taxon>
        <taxon>Poecilia</taxon>
    </lineage>
</organism>
<dbReference type="STRING" id="48698.ENSPFOP00000025839"/>
<feature type="compositionally biased region" description="Basic and acidic residues" evidence="1">
    <location>
        <begin position="17"/>
        <end position="39"/>
    </location>
</feature>
<reference evidence="2" key="2">
    <citation type="submission" date="2025-08" db="UniProtKB">
        <authorList>
            <consortium name="Ensembl"/>
        </authorList>
    </citation>
    <scope>IDENTIFICATION</scope>
</reference>
<reference evidence="2" key="3">
    <citation type="submission" date="2025-09" db="UniProtKB">
        <authorList>
            <consortium name="Ensembl"/>
        </authorList>
    </citation>
    <scope>IDENTIFICATION</scope>
</reference>
<keyword evidence="3" id="KW-1185">Reference proteome</keyword>
<evidence type="ECO:0000256" key="1">
    <source>
        <dbReference type="SAM" id="MobiDB-lite"/>
    </source>
</evidence>
<name>A0A096M348_POEFO</name>
<feature type="compositionally biased region" description="Low complexity" evidence="1">
    <location>
        <begin position="79"/>
        <end position="98"/>
    </location>
</feature>
<feature type="region of interest" description="Disordered" evidence="1">
    <location>
        <begin position="217"/>
        <end position="245"/>
    </location>
</feature>
<accession>A0A096M348</accession>
<feature type="compositionally biased region" description="Basic and acidic residues" evidence="1">
    <location>
        <begin position="104"/>
        <end position="114"/>
    </location>
</feature>
<sequence>MESAVDVPSGEDEAPEKDDVNAKESTEVPRRRKGEKESSSESGAESDVEPGQKKSLKKQQTNPMVPNMANVWHQCVDTDGGSKSSRSPSDSSSASGSDSEGEEPTSRPEPKDSQGEEQVAPILIQKPELPEVKKEEITDMEVPSTDENHSCANEIEKDKISPSTGQDEITQTDTVEVKIESSYGEAKFMHVQELPDIIPKQEGTTPKDDLILKDQTSLVPELQKRSGRRSRSTSLSVTPMKKASK</sequence>